<dbReference type="InterPro" id="IPR002641">
    <property type="entry name" value="PNPLA_dom"/>
</dbReference>
<organism evidence="6 7">
    <name type="scientific">Syntrophomonas zehnderi OL-4</name>
    <dbReference type="NCBI Taxonomy" id="690567"/>
    <lineage>
        <taxon>Bacteria</taxon>
        <taxon>Bacillati</taxon>
        <taxon>Bacillota</taxon>
        <taxon>Clostridia</taxon>
        <taxon>Eubacteriales</taxon>
        <taxon>Syntrophomonadaceae</taxon>
        <taxon>Syntrophomonas</taxon>
    </lineage>
</organism>
<gene>
    <name evidence="6" type="ORF">2493</name>
</gene>
<evidence type="ECO:0000256" key="1">
    <source>
        <dbReference type="ARBA" id="ARBA00022801"/>
    </source>
</evidence>
<keyword evidence="6" id="KW-0808">Transferase</keyword>
<dbReference type="AlphaFoldDB" id="A0A0E4C9L7"/>
<dbReference type="PANTHER" id="PTHR14226:SF76">
    <property type="entry name" value="NTE FAMILY PROTEIN RSSA"/>
    <property type="match status" value="1"/>
</dbReference>
<name>A0A0E4C9L7_9FIRM</name>
<feature type="active site" description="Nucleophile" evidence="4">
    <location>
        <position position="44"/>
    </location>
</feature>
<sequence>MLEQDKPVVALVLGAGSARGLAHIGVLQVLAEEKIPLDFIVGSSMGAMVGAIYGSGADIYLLDKMAEYLNTSSMLDVQVPHYGFIAGKRINAFLQLLTKNKNFDQLNPPVLVVATDLISGERIVFDEGPVAEAVRASISIPGVFTPVRKEQMVLVDGAVIDRLPVEVAQSRGADIVIAVDVTFGPGRKVAINNTLDVILTSLDIMQKYHFDMIGCQADILIQPAVGQYASQDFEYAREIIDLGRKAALDKIASIQELLKERKG</sequence>
<accession>A0A0E4C9L7</accession>
<dbReference type="EMBL" id="CGIH01000049">
    <property type="protein sequence ID" value="CFY04960.1"/>
    <property type="molecule type" value="Genomic_DNA"/>
</dbReference>
<feature type="short sequence motif" description="GXSXG" evidence="4">
    <location>
        <begin position="42"/>
        <end position="46"/>
    </location>
</feature>
<dbReference type="InterPro" id="IPR016035">
    <property type="entry name" value="Acyl_Trfase/lysoPLipase"/>
</dbReference>
<dbReference type="STRING" id="690567.2493"/>
<evidence type="ECO:0000259" key="5">
    <source>
        <dbReference type="PROSITE" id="PS51635"/>
    </source>
</evidence>
<evidence type="ECO:0000256" key="3">
    <source>
        <dbReference type="ARBA" id="ARBA00023098"/>
    </source>
</evidence>
<feature type="active site" description="Proton acceptor" evidence="4">
    <location>
        <position position="156"/>
    </location>
</feature>
<dbReference type="Pfam" id="PF01734">
    <property type="entry name" value="Patatin"/>
    <property type="match status" value="1"/>
</dbReference>
<dbReference type="PROSITE" id="PS51635">
    <property type="entry name" value="PNPLA"/>
    <property type="match status" value="1"/>
</dbReference>
<dbReference type="RefSeq" id="WP_242847566.1">
    <property type="nucleotide sequence ID" value="NZ_CGIH01000049.1"/>
</dbReference>
<dbReference type="GO" id="GO:0016740">
    <property type="term" value="F:transferase activity"/>
    <property type="evidence" value="ECO:0007669"/>
    <property type="project" value="UniProtKB-KW"/>
</dbReference>
<evidence type="ECO:0000256" key="4">
    <source>
        <dbReference type="PROSITE-ProRule" id="PRU01161"/>
    </source>
</evidence>
<dbReference type="Proteomes" id="UP000045545">
    <property type="component" value="Unassembled WGS sequence"/>
</dbReference>
<feature type="domain" description="PNPLA" evidence="5">
    <location>
        <begin position="11"/>
        <end position="169"/>
    </location>
</feature>
<keyword evidence="2 4" id="KW-0442">Lipid degradation</keyword>
<evidence type="ECO:0000313" key="6">
    <source>
        <dbReference type="EMBL" id="CFY04960.1"/>
    </source>
</evidence>
<evidence type="ECO:0000313" key="7">
    <source>
        <dbReference type="Proteomes" id="UP000045545"/>
    </source>
</evidence>
<protein>
    <submittedName>
        <fullName evidence="6">Acyl transferase/acyl hydrolase/lysophospholipase</fullName>
    </submittedName>
</protein>
<proteinExistence type="predicted"/>
<keyword evidence="1 4" id="KW-0378">Hydrolase</keyword>
<dbReference type="PANTHER" id="PTHR14226">
    <property type="entry name" value="NEUROPATHY TARGET ESTERASE/SWISS CHEESE D.MELANOGASTER"/>
    <property type="match status" value="1"/>
</dbReference>
<reference evidence="6 7" key="1">
    <citation type="submission" date="2015-03" db="EMBL/GenBank/DDBJ databases">
        <authorList>
            <person name="Murphy D."/>
        </authorList>
    </citation>
    <scope>NUCLEOTIDE SEQUENCE [LARGE SCALE GENOMIC DNA]</scope>
    <source>
        <strain evidence="6 7">OL-4</strain>
    </source>
</reference>
<keyword evidence="3 4" id="KW-0443">Lipid metabolism</keyword>
<feature type="short sequence motif" description="DGA/G" evidence="4">
    <location>
        <begin position="156"/>
        <end position="158"/>
    </location>
</feature>
<comment type="caution">
    <text evidence="4">Lacks conserved residue(s) required for the propagation of feature annotation.</text>
</comment>
<dbReference type="GO" id="GO:0016042">
    <property type="term" value="P:lipid catabolic process"/>
    <property type="evidence" value="ECO:0007669"/>
    <property type="project" value="UniProtKB-UniRule"/>
</dbReference>
<dbReference type="Gene3D" id="3.40.1090.10">
    <property type="entry name" value="Cytosolic phospholipase A2 catalytic domain"/>
    <property type="match status" value="1"/>
</dbReference>
<evidence type="ECO:0000256" key="2">
    <source>
        <dbReference type="ARBA" id="ARBA00022963"/>
    </source>
</evidence>
<dbReference type="GO" id="GO:0016787">
    <property type="term" value="F:hydrolase activity"/>
    <property type="evidence" value="ECO:0007669"/>
    <property type="project" value="UniProtKB-UniRule"/>
</dbReference>
<dbReference type="SUPFAM" id="SSF52151">
    <property type="entry name" value="FabD/lysophospholipase-like"/>
    <property type="match status" value="1"/>
</dbReference>
<dbReference type="InterPro" id="IPR050301">
    <property type="entry name" value="NTE"/>
</dbReference>
<keyword evidence="7" id="KW-1185">Reference proteome</keyword>